<gene>
    <name evidence="1" type="ORF">IRI77_27065</name>
</gene>
<dbReference type="AlphaFoldDB" id="A0A7S7SJG7"/>
<dbReference type="KEGG" id="pfer:IRI77_27065"/>
<organism evidence="1 2">
    <name type="scientific">Paludibaculum fermentans</name>
    <dbReference type="NCBI Taxonomy" id="1473598"/>
    <lineage>
        <taxon>Bacteria</taxon>
        <taxon>Pseudomonadati</taxon>
        <taxon>Acidobacteriota</taxon>
        <taxon>Terriglobia</taxon>
        <taxon>Bryobacterales</taxon>
        <taxon>Bryobacteraceae</taxon>
        <taxon>Paludibaculum</taxon>
    </lineage>
</organism>
<keyword evidence="2" id="KW-1185">Reference proteome</keyword>
<evidence type="ECO:0000313" key="2">
    <source>
        <dbReference type="Proteomes" id="UP000593892"/>
    </source>
</evidence>
<dbReference type="Proteomes" id="UP000593892">
    <property type="component" value="Chromosome"/>
</dbReference>
<name>A0A7S7SJG7_PALFE</name>
<dbReference type="RefSeq" id="WP_194448105.1">
    <property type="nucleotide sequence ID" value="NZ_CP063849.1"/>
</dbReference>
<dbReference type="EMBL" id="CP063849">
    <property type="protein sequence ID" value="QOY86436.1"/>
    <property type="molecule type" value="Genomic_DNA"/>
</dbReference>
<proteinExistence type="predicted"/>
<protein>
    <submittedName>
        <fullName evidence="1">Uncharacterized protein</fullName>
    </submittedName>
</protein>
<reference evidence="1 2" key="1">
    <citation type="submission" date="2020-10" db="EMBL/GenBank/DDBJ databases">
        <title>Complete genome sequence of Paludibaculum fermentans P105T, a facultatively anaerobic acidobacterium capable of dissimilatory Fe(III) reduction.</title>
        <authorList>
            <person name="Dedysh S.N."/>
            <person name="Beletsky A.V."/>
            <person name="Kulichevskaya I.S."/>
            <person name="Mardanov A.V."/>
            <person name="Ravin N.V."/>
        </authorList>
    </citation>
    <scope>NUCLEOTIDE SEQUENCE [LARGE SCALE GENOMIC DNA]</scope>
    <source>
        <strain evidence="1 2">P105</strain>
    </source>
</reference>
<accession>A0A7S7SJG7</accession>
<evidence type="ECO:0000313" key="1">
    <source>
        <dbReference type="EMBL" id="QOY86436.1"/>
    </source>
</evidence>
<sequence>MSSAAVLAGLMLVGITTVHGQTALEMHRFFRNQIGLSEDQIASIDRGKAVAKVIPSRTPAEVIVFGAVFVEAPPESYVRYAFDVERLLRSPSYLGVRRFSSPPATSDLEGFSLEPDDIRSLKFCRPGKCAIQLQADVMHELQRSLDWAAPNLDAQVNERMRRAMLEVVRRYQAEGNRVLGSYHDTEHPFDFDSQLRSLVGRSEALPVYLPHLSHYLLDYPGSMPASAQSMLHWERVSFGLKPTLRLNHTIAYQPGGVMSGAQIVVVKQLFASHYFQLALDLTACVPDSGHKGFYLITLKGSSQQGLTGWKGALLRLIVVSRTRSAEEKILVNIKQVLEEKQQAARVN</sequence>